<dbReference type="RefSeq" id="WP_009539523.1">
    <property type="nucleotide sequence ID" value="NZ_ANHY01000005.1"/>
</dbReference>
<proteinExistence type="predicted"/>
<dbReference type="OrthoDB" id="8208091at2"/>
<evidence type="ECO:0000256" key="1">
    <source>
        <dbReference type="SAM" id="SignalP"/>
    </source>
</evidence>
<dbReference type="GO" id="GO:0052689">
    <property type="term" value="F:carboxylic ester hydrolase activity"/>
    <property type="evidence" value="ECO:0007669"/>
    <property type="project" value="TreeGrafter"/>
</dbReference>
<dbReference type="SUPFAM" id="SSF53474">
    <property type="entry name" value="alpha/beta-Hydrolases"/>
    <property type="match status" value="1"/>
</dbReference>
<dbReference type="PANTHER" id="PTHR43265">
    <property type="entry name" value="ESTERASE ESTD"/>
    <property type="match status" value="1"/>
</dbReference>
<name>K9H3R5_9PROT</name>
<dbReference type="STRING" id="1238182.C882_3404"/>
<dbReference type="eggNOG" id="COG2267">
    <property type="taxonomic scope" value="Bacteria"/>
</dbReference>
<dbReference type="Proteomes" id="UP000009881">
    <property type="component" value="Unassembled WGS sequence"/>
</dbReference>
<sequence length="306" mass="32566">MNFKWFCGAGTALALSLGLAAQAQAAEQHLQIELAGLTLNGYLTTPDDTEGVPDRVLLMTHGTLAHGEMSIMENLQAALAERGIATLAHTLSLSVDDRTGMVDCGMTHTHKDSDAMAEIGTWLAWLKDHGATAVPMLGHSRGGNQVARFAAAEDDPALTRLVLMAPGTWREGEDATAYTDRFGADLDTLYQEAKALVDEGKGDTVIEVPGFVYCQDAKVTAASFVDYYAPNPDRDTPAVLKGVEEPTLIIVGGADTVVPDLPARLEETGIADKETVEVAVVDGADHMFLDFFTEDAADAIEAFLAE</sequence>
<keyword evidence="1" id="KW-0732">Signal</keyword>
<feature type="chain" id="PRO_5003929935" evidence="1">
    <location>
        <begin position="26"/>
        <end position="306"/>
    </location>
</feature>
<feature type="signal peptide" evidence="1">
    <location>
        <begin position="1"/>
        <end position="25"/>
    </location>
</feature>
<reference evidence="2 3" key="1">
    <citation type="journal article" date="2013" name="Genome Announc.">
        <title>Draft Genome Sequence of an Alphaproteobacterium, Caenispirillum salinarum AK4(T), Isolated from a Solar Saltern.</title>
        <authorList>
            <person name="Khatri I."/>
            <person name="Singh A."/>
            <person name="Korpole S."/>
            <person name="Pinnaka A.K."/>
            <person name="Subramanian S."/>
        </authorList>
    </citation>
    <scope>NUCLEOTIDE SEQUENCE [LARGE SCALE GENOMIC DNA]</scope>
    <source>
        <strain evidence="2 3">AK4</strain>
    </source>
</reference>
<dbReference type="InterPro" id="IPR053145">
    <property type="entry name" value="AB_hydrolase_Est10"/>
</dbReference>
<dbReference type="InterPro" id="IPR029058">
    <property type="entry name" value="AB_hydrolase_fold"/>
</dbReference>
<dbReference type="Gene3D" id="3.40.50.1820">
    <property type="entry name" value="alpha/beta hydrolase"/>
    <property type="match status" value="1"/>
</dbReference>
<dbReference type="AlphaFoldDB" id="K9H3R5"/>
<keyword evidence="3" id="KW-1185">Reference proteome</keyword>
<accession>K9H3R5</accession>
<protein>
    <submittedName>
        <fullName evidence="2">Uncharacterized protein</fullName>
    </submittedName>
</protein>
<organism evidence="2 3">
    <name type="scientific">Caenispirillum salinarum AK4</name>
    <dbReference type="NCBI Taxonomy" id="1238182"/>
    <lineage>
        <taxon>Bacteria</taxon>
        <taxon>Pseudomonadati</taxon>
        <taxon>Pseudomonadota</taxon>
        <taxon>Alphaproteobacteria</taxon>
        <taxon>Rhodospirillales</taxon>
        <taxon>Novispirillaceae</taxon>
        <taxon>Caenispirillum</taxon>
    </lineage>
</organism>
<evidence type="ECO:0000313" key="3">
    <source>
        <dbReference type="Proteomes" id="UP000009881"/>
    </source>
</evidence>
<dbReference type="PANTHER" id="PTHR43265:SF1">
    <property type="entry name" value="ESTERASE ESTD"/>
    <property type="match status" value="1"/>
</dbReference>
<comment type="caution">
    <text evidence="2">The sequence shown here is derived from an EMBL/GenBank/DDBJ whole genome shotgun (WGS) entry which is preliminary data.</text>
</comment>
<dbReference type="EMBL" id="ANHY01000005">
    <property type="protein sequence ID" value="EKV31654.1"/>
    <property type="molecule type" value="Genomic_DNA"/>
</dbReference>
<evidence type="ECO:0000313" key="2">
    <source>
        <dbReference type="EMBL" id="EKV31654.1"/>
    </source>
</evidence>
<gene>
    <name evidence="2" type="ORF">C882_3404</name>
</gene>
<dbReference type="PATRIC" id="fig|1238182.3.peg.1074"/>